<dbReference type="Pfam" id="PF14054">
    <property type="entry name" value="DUF4249"/>
    <property type="match status" value="1"/>
</dbReference>
<sequence length="398" mass="44371">MIFPFSLLRIARGQTSRRGGLLGAVALLLGLLSGCIEDYSPDVPRSKTQFLVVDGFINTQGPTTIKLSRSTNLNQNTAPVVETKAQVAIEDATSVRALLTETAPGTYVSASQQLVPGRNYRLTIKTSAGRTYASALTAAKVTPPIDKLSWKADNAGVDIYVDTHDESGQTGFYRWEYDETWAFTSAFNSELQYANQVISPRQENIYSCWDTQSGGVIRINSTTGLSQDVVRGFPMAQVPRNSIKLRLRYSILAHQYALSQEEYQYWETLRKNTETLGTPFDPLPSQVQGNVHCLQDATEPVLGFVGVTSMTEKRLFISRPELPDEWRFLDTNYLACTAPDTLWIFRGDYTIAEFFGNASYRIPIAPLIHNGRVDAYTAYTPECVDCRVHGTNVKPSFW</sequence>
<gene>
    <name evidence="1" type="ORF">CLV45_3850</name>
</gene>
<proteinExistence type="predicted"/>
<keyword evidence="2" id="KW-1185">Reference proteome</keyword>
<dbReference type="AlphaFoldDB" id="A0A2M9B5H3"/>
<dbReference type="RefSeq" id="WP_100338086.1">
    <property type="nucleotide sequence ID" value="NZ_PGFA01000003.1"/>
</dbReference>
<dbReference type="InterPro" id="IPR025345">
    <property type="entry name" value="DUF4249"/>
</dbReference>
<dbReference type="Proteomes" id="UP000228535">
    <property type="component" value="Unassembled WGS sequence"/>
</dbReference>
<name>A0A2M9B5H3_9BACT</name>
<dbReference type="OrthoDB" id="1062680at2"/>
<evidence type="ECO:0000313" key="2">
    <source>
        <dbReference type="Proteomes" id="UP000228535"/>
    </source>
</evidence>
<accession>A0A2M9B5H3</accession>
<reference evidence="1 2" key="1">
    <citation type="submission" date="2017-11" db="EMBL/GenBank/DDBJ databases">
        <title>Genomic Encyclopedia of Archaeal and Bacterial Type Strains, Phase II (KMG-II): From Individual Species to Whole Genera.</title>
        <authorList>
            <person name="Goeker M."/>
        </authorList>
    </citation>
    <scope>NUCLEOTIDE SEQUENCE [LARGE SCALE GENOMIC DNA]</scope>
    <source>
        <strain evidence="1 2">DSM 11115</strain>
    </source>
</reference>
<protein>
    <submittedName>
        <fullName evidence="1">Uncharacterized protein DUF4249</fullName>
    </submittedName>
</protein>
<evidence type="ECO:0000313" key="1">
    <source>
        <dbReference type="EMBL" id="PJJ53192.1"/>
    </source>
</evidence>
<comment type="caution">
    <text evidence="1">The sequence shown here is derived from an EMBL/GenBank/DDBJ whole genome shotgun (WGS) entry which is preliminary data.</text>
</comment>
<organism evidence="1 2">
    <name type="scientific">Hymenobacter chitinivorans DSM 11115</name>
    <dbReference type="NCBI Taxonomy" id="1121954"/>
    <lineage>
        <taxon>Bacteria</taxon>
        <taxon>Pseudomonadati</taxon>
        <taxon>Bacteroidota</taxon>
        <taxon>Cytophagia</taxon>
        <taxon>Cytophagales</taxon>
        <taxon>Hymenobacteraceae</taxon>
        <taxon>Hymenobacter</taxon>
    </lineage>
</organism>
<dbReference type="EMBL" id="PGFA01000003">
    <property type="protein sequence ID" value="PJJ53192.1"/>
    <property type="molecule type" value="Genomic_DNA"/>
</dbReference>